<keyword evidence="1" id="KW-1185">Reference proteome</keyword>
<sequence length="77" mass="8837">MGRPSLATWVVECSNTHAALDTRVRVRPRAQPCPRKNSIVGIFFHRKLHVANCMILLSVAVVSRSQAYRNLYFLAWR</sequence>
<organism evidence="1 2">
    <name type="scientific">Steinernema glaseri</name>
    <dbReference type="NCBI Taxonomy" id="37863"/>
    <lineage>
        <taxon>Eukaryota</taxon>
        <taxon>Metazoa</taxon>
        <taxon>Ecdysozoa</taxon>
        <taxon>Nematoda</taxon>
        <taxon>Chromadorea</taxon>
        <taxon>Rhabditida</taxon>
        <taxon>Tylenchina</taxon>
        <taxon>Panagrolaimomorpha</taxon>
        <taxon>Strongyloidoidea</taxon>
        <taxon>Steinernematidae</taxon>
        <taxon>Steinernema</taxon>
    </lineage>
</organism>
<proteinExistence type="predicted"/>
<reference evidence="2" key="1">
    <citation type="submission" date="2016-11" db="UniProtKB">
        <authorList>
            <consortium name="WormBaseParasite"/>
        </authorList>
    </citation>
    <scope>IDENTIFICATION</scope>
</reference>
<evidence type="ECO:0000313" key="2">
    <source>
        <dbReference type="WBParaSite" id="L893_g17753.t1"/>
    </source>
</evidence>
<accession>A0A1I7YM69</accession>
<dbReference type="WBParaSite" id="L893_g17753.t1">
    <property type="protein sequence ID" value="L893_g17753.t1"/>
    <property type="gene ID" value="L893_g17753"/>
</dbReference>
<evidence type="ECO:0000313" key="1">
    <source>
        <dbReference type="Proteomes" id="UP000095287"/>
    </source>
</evidence>
<name>A0A1I7YM69_9BILA</name>
<dbReference type="Proteomes" id="UP000095287">
    <property type="component" value="Unplaced"/>
</dbReference>
<protein>
    <submittedName>
        <fullName evidence="2">Secreted protein</fullName>
    </submittedName>
</protein>
<dbReference type="AlphaFoldDB" id="A0A1I7YM69"/>